<organism evidence="2">
    <name type="scientific">marine metagenome</name>
    <dbReference type="NCBI Taxonomy" id="408172"/>
    <lineage>
        <taxon>unclassified sequences</taxon>
        <taxon>metagenomes</taxon>
        <taxon>ecological metagenomes</taxon>
    </lineage>
</organism>
<evidence type="ECO:0000313" key="2">
    <source>
        <dbReference type="EMBL" id="SVD77480.1"/>
    </source>
</evidence>
<dbReference type="InterPro" id="IPR051690">
    <property type="entry name" value="PseI-like"/>
</dbReference>
<dbReference type="SUPFAM" id="SSF51569">
    <property type="entry name" value="Aldolase"/>
    <property type="match status" value="1"/>
</dbReference>
<dbReference type="InterPro" id="IPR013132">
    <property type="entry name" value="PseI/NeuA/B-like_N"/>
</dbReference>
<accession>A0A382Y2X4</accession>
<dbReference type="InterPro" id="IPR013785">
    <property type="entry name" value="Aldolase_TIM"/>
</dbReference>
<dbReference type="PANTHER" id="PTHR42966:SF3">
    <property type="entry name" value="BLR5971 PROTEIN"/>
    <property type="match status" value="1"/>
</dbReference>
<dbReference type="EMBL" id="UINC01172411">
    <property type="protein sequence ID" value="SVD77480.1"/>
    <property type="molecule type" value="Genomic_DNA"/>
</dbReference>
<dbReference type="GO" id="GO:0047444">
    <property type="term" value="F:N-acylneuraminate-9-phosphate synthase activity"/>
    <property type="evidence" value="ECO:0007669"/>
    <property type="project" value="TreeGrafter"/>
</dbReference>
<protein>
    <recommendedName>
        <fullName evidence="1">PseI/NeuA/B-like domain-containing protein</fullName>
    </recommendedName>
</protein>
<dbReference type="Gene3D" id="3.20.20.70">
    <property type="entry name" value="Aldolase class I"/>
    <property type="match status" value="1"/>
</dbReference>
<dbReference type="Pfam" id="PF03102">
    <property type="entry name" value="NeuB"/>
    <property type="match status" value="1"/>
</dbReference>
<reference evidence="2" key="1">
    <citation type="submission" date="2018-05" db="EMBL/GenBank/DDBJ databases">
        <authorList>
            <person name="Lanie J.A."/>
            <person name="Ng W.-L."/>
            <person name="Kazmierczak K.M."/>
            <person name="Andrzejewski T.M."/>
            <person name="Davidsen T.M."/>
            <person name="Wayne K.J."/>
            <person name="Tettelin H."/>
            <person name="Glass J.I."/>
            <person name="Rusch D."/>
            <person name="Podicherti R."/>
            <person name="Tsui H.-C.T."/>
            <person name="Winkler M.E."/>
        </authorList>
    </citation>
    <scope>NUCLEOTIDE SEQUENCE</scope>
</reference>
<name>A0A382Y2X4_9ZZZZ</name>
<dbReference type="AlphaFoldDB" id="A0A382Y2X4"/>
<feature type="domain" description="PseI/NeuA/B-like" evidence="1">
    <location>
        <begin position="38"/>
        <end position="179"/>
    </location>
</feature>
<dbReference type="PANTHER" id="PTHR42966">
    <property type="entry name" value="N-ACETYLNEURAMINATE SYNTHASE"/>
    <property type="match status" value="1"/>
</dbReference>
<sequence length="180" mass="20370">MASTIRIGSTEVGPGHPVYIVGEIGINHNGELEIAKQLIDIAAEAGLNAVKFQKRTPELCVPRNQWDIERDTPWGVMKYIDYRHKVEFNESEYQEISEHCKLRNIDWFASPWDEEAVDFLEQFDMPCYKIGSASVTDIQVLKKINKTSRPKIMSTGMSTMEEIRAGVTALGLDNLLLCHS</sequence>
<evidence type="ECO:0000259" key="1">
    <source>
        <dbReference type="Pfam" id="PF03102"/>
    </source>
</evidence>
<gene>
    <name evidence="2" type="ORF">METZ01_LOCUS430334</name>
</gene>
<dbReference type="GO" id="GO:0016051">
    <property type="term" value="P:carbohydrate biosynthetic process"/>
    <property type="evidence" value="ECO:0007669"/>
    <property type="project" value="InterPro"/>
</dbReference>
<proteinExistence type="predicted"/>
<feature type="non-terminal residue" evidence="2">
    <location>
        <position position="180"/>
    </location>
</feature>